<keyword evidence="11" id="KW-1003">Cell membrane</keyword>
<keyword evidence="4 11" id="KW-0138">CF(0)</keyword>
<keyword evidence="3 11" id="KW-0813">Transport</keyword>
<dbReference type="PRINTS" id="PR00123">
    <property type="entry name" value="ATPASEA"/>
</dbReference>
<keyword evidence="10 11" id="KW-0066">ATP synthesis</keyword>
<dbReference type="PANTHER" id="PTHR11410:SF0">
    <property type="entry name" value="ATP SYNTHASE SUBUNIT A"/>
    <property type="match status" value="1"/>
</dbReference>
<dbReference type="AlphaFoldDB" id="A0A4R8DPV3"/>
<comment type="function">
    <text evidence="11 12">Key component of the proton channel; it plays a direct role in the translocation of protons across the membrane.</text>
</comment>
<evidence type="ECO:0000256" key="8">
    <source>
        <dbReference type="ARBA" id="ARBA00023065"/>
    </source>
</evidence>
<evidence type="ECO:0000256" key="1">
    <source>
        <dbReference type="ARBA" id="ARBA00004141"/>
    </source>
</evidence>
<dbReference type="InterPro" id="IPR035908">
    <property type="entry name" value="F0_ATP_A_sf"/>
</dbReference>
<dbReference type="NCBIfam" id="TIGR01131">
    <property type="entry name" value="ATP_synt_6_or_A"/>
    <property type="match status" value="1"/>
</dbReference>
<keyword evidence="7 11" id="KW-1133">Transmembrane helix</keyword>
<evidence type="ECO:0000256" key="11">
    <source>
        <dbReference type="HAMAP-Rule" id="MF_01393"/>
    </source>
</evidence>
<keyword evidence="5 11" id="KW-0812">Transmembrane</keyword>
<organism evidence="13 14">
    <name type="scientific">Dinghuibacter silviterrae</name>
    <dbReference type="NCBI Taxonomy" id="1539049"/>
    <lineage>
        <taxon>Bacteria</taxon>
        <taxon>Pseudomonadati</taxon>
        <taxon>Bacteroidota</taxon>
        <taxon>Chitinophagia</taxon>
        <taxon>Chitinophagales</taxon>
        <taxon>Chitinophagaceae</taxon>
        <taxon>Dinghuibacter</taxon>
    </lineage>
</organism>
<gene>
    <name evidence="11" type="primary">atpB</name>
    <name evidence="13" type="ORF">EDB95_1151</name>
</gene>
<evidence type="ECO:0000256" key="5">
    <source>
        <dbReference type="ARBA" id="ARBA00022692"/>
    </source>
</evidence>
<sequence>MGSRTFKSLLVAVFSLIITLFYNTSIAAPGNDKPEHFDAGKEILHHIADGYEFHFFTISGTKYSLPLPVILYSPQRGLSVFSSAHIVEGEAYQGYKLDDSRIVPVKEDGTVDNAIKVYDLSITRAVAQMMFAMILFVWLMVSVGRTYKRKGFKTAPSGKENFLEPIILFIRDEVAVPNLGTNANKFMPLLLTIFFFILVNTLLGLFPGSANVTGNIAVTMSLALVSFIAIIFSSNRHYWGHMFWPPGVPFFVKVILIPVEIVSNLVVKPAALMIRLFANMAAGHIVILSFISMIFIFGEMSQVAGWGFSPVSILFCVFIYFIEILVAFIQSFIFATLTAVFIGQANEGEHDHGGHDDPLIV</sequence>
<protein>
    <recommendedName>
        <fullName evidence="11 12">ATP synthase subunit a</fullName>
    </recommendedName>
    <alternativeName>
        <fullName evidence="11">ATP synthase F0 sector subunit a</fullName>
    </alternativeName>
    <alternativeName>
        <fullName evidence="11">F-ATPase subunit 6</fullName>
    </alternativeName>
</protein>
<comment type="caution">
    <text evidence="13">The sequence shown here is derived from an EMBL/GenBank/DDBJ whole genome shotgun (WGS) entry which is preliminary data.</text>
</comment>
<evidence type="ECO:0000313" key="14">
    <source>
        <dbReference type="Proteomes" id="UP000294498"/>
    </source>
</evidence>
<comment type="similarity">
    <text evidence="2 11 12">Belongs to the ATPase A chain family.</text>
</comment>
<evidence type="ECO:0000256" key="7">
    <source>
        <dbReference type="ARBA" id="ARBA00022989"/>
    </source>
</evidence>
<dbReference type="GO" id="GO:0005886">
    <property type="term" value="C:plasma membrane"/>
    <property type="evidence" value="ECO:0007669"/>
    <property type="project" value="UniProtKB-SubCell"/>
</dbReference>
<feature type="transmembrane region" description="Helical" evidence="11">
    <location>
        <begin position="317"/>
        <end position="342"/>
    </location>
</feature>
<feature type="transmembrane region" description="Helical" evidence="11">
    <location>
        <begin position="186"/>
        <end position="206"/>
    </location>
</feature>
<dbReference type="RefSeq" id="WP_133991434.1">
    <property type="nucleotide sequence ID" value="NZ_SODV01000001.1"/>
</dbReference>
<accession>A0A4R8DPV3</accession>
<dbReference type="GO" id="GO:0046933">
    <property type="term" value="F:proton-transporting ATP synthase activity, rotational mechanism"/>
    <property type="evidence" value="ECO:0007669"/>
    <property type="project" value="UniProtKB-UniRule"/>
</dbReference>
<dbReference type="Pfam" id="PF00119">
    <property type="entry name" value="ATP-synt_A"/>
    <property type="match status" value="1"/>
</dbReference>
<comment type="subcellular location">
    <subcellularLocation>
        <location evidence="11 12">Cell membrane</location>
        <topology evidence="11 12">Multi-pass membrane protein</topology>
    </subcellularLocation>
    <subcellularLocation>
        <location evidence="1">Membrane</location>
        <topology evidence="1">Multi-pass membrane protein</topology>
    </subcellularLocation>
</comment>
<name>A0A4R8DPV3_9BACT</name>
<feature type="transmembrane region" description="Helical" evidence="11">
    <location>
        <begin position="125"/>
        <end position="143"/>
    </location>
</feature>
<feature type="transmembrane region" description="Helical" evidence="11">
    <location>
        <begin position="276"/>
        <end position="297"/>
    </location>
</feature>
<keyword evidence="9 11" id="KW-0472">Membrane</keyword>
<feature type="transmembrane region" description="Helical" evidence="11">
    <location>
        <begin position="212"/>
        <end position="232"/>
    </location>
</feature>
<dbReference type="CDD" id="cd00310">
    <property type="entry name" value="ATP-synt_Fo_a_6"/>
    <property type="match status" value="1"/>
</dbReference>
<evidence type="ECO:0000256" key="12">
    <source>
        <dbReference type="RuleBase" id="RU000483"/>
    </source>
</evidence>
<evidence type="ECO:0000256" key="10">
    <source>
        <dbReference type="ARBA" id="ARBA00023310"/>
    </source>
</evidence>
<keyword evidence="6 11" id="KW-0375">Hydrogen ion transport</keyword>
<dbReference type="OrthoDB" id="9809130at2"/>
<keyword evidence="8 11" id="KW-0406">Ion transport</keyword>
<dbReference type="GO" id="GO:0045259">
    <property type="term" value="C:proton-transporting ATP synthase complex"/>
    <property type="evidence" value="ECO:0007669"/>
    <property type="project" value="UniProtKB-KW"/>
</dbReference>
<evidence type="ECO:0000313" key="13">
    <source>
        <dbReference type="EMBL" id="TDX00134.1"/>
    </source>
</evidence>
<evidence type="ECO:0000256" key="4">
    <source>
        <dbReference type="ARBA" id="ARBA00022547"/>
    </source>
</evidence>
<dbReference type="InterPro" id="IPR045083">
    <property type="entry name" value="ATP_synth_F0_asu_bact/mt"/>
</dbReference>
<dbReference type="Gene3D" id="1.20.120.220">
    <property type="entry name" value="ATP synthase, F0 complex, subunit A"/>
    <property type="match status" value="1"/>
</dbReference>
<evidence type="ECO:0000256" key="6">
    <source>
        <dbReference type="ARBA" id="ARBA00022781"/>
    </source>
</evidence>
<dbReference type="EMBL" id="SODV01000001">
    <property type="protein sequence ID" value="TDX00134.1"/>
    <property type="molecule type" value="Genomic_DNA"/>
</dbReference>
<reference evidence="13 14" key="1">
    <citation type="submission" date="2019-03" db="EMBL/GenBank/DDBJ databases">
        <title>Genomic Encyclopedia of Type Strains, Phase IV (KMG-IV): sequencing the most valuable type-strain genomes for metagenomic binning, comparative biology and taxonomic classification.</title>
        <authorList>
            <person name="Goeker M."/>
        </authorList>
    </citation>
    <scope>NUCLEOTIDE SEQUENCE [LARGE SCALE GENOMIC DNA]</scope>
    <source>
        <strain evidence="13 14">DSM 100059</strain>
    </source>
</reference>
<dbReference type="SUPFAM" id="SSF81336">
    <property type="entry name" value="F1F0 ATP synthase subunit A"/>
    <property type="match status" value="1"/>
</dbReference>
<evidence type="ECO:0000256" key="3">
    <source>
        <dbReference type="ARBA" id="ARBA00022448"/>
    </source>
</evidence>
<keyword evidence="14" id="KW-1185">Reference proteome</keyword>
<proteinExistence type="inferred from homology"/>
<dbReference type="InterPro" id="IPR000568">
    <property type="entry name" value="ATP_synth_F0_asu"/>
</dbReference>
<dbReference type="HAMAP" id="MF_01393">
    <property type="entry name" value="ATP_synth_a_bact"/>
    <property type="match status" value="1"/>
</dbReference>
<dbReference type="Proteomes" id="UP000294498">
    <property type="component" value="Unassembled WGS sequence"/>
</dbReference>
<evidence type="ECO:0000256" key="9">
    <source>
        <dbReference type="ARBA" id="ARBA00023136"/>
    </source>
</evidence>
<evidence type="ECO:0000256" key="2">
    <source>
        <dbReference type="ARBA" id="ARBA00006810"/>
    </source>
</evidence>
<dbReference type="PANTHER" id="PTHR11410">
    <property type="entry name" value="ATP SYNTHASE SUBUNIT A"/>
    <property type="match status" value="1"/>
</dbReference>